<reference evidence="3" key="1">
    <citation type="submission" date="2017-01" db="EMBL/GenBank/DDBJ databases">
        <title>Genome Analysis of Deinococcus marmoris KOPRI26562.</title>
        <authorList>
            <person name="Kim J.H."/>
            <person name="Oh H.-M."/>
        </authorList>
    </citation>
    <scope>NUCLEOTIDE SEQUENCE [LARGE SCALE GENOMIC DNA]</scope>
    <source>
        <strain evidence="3">PAMC 26633</strain>
    </source>
</reference>
<evidence type="ECO:0000313" key="3">
    <source>
        <dbReference type="Proteomes" id="UP000214720"/>
    </source>
</evidence>
<name>A0A226WMP0_CABSO</name>
<dbReference type="AlphaFoldDB" id="A0A226WMP0"/>
<protein>
    <submittedName>
        <fullName evidence="2">Uncharacterized protein</fullName>
    </submittedName>
</protein>
<comment type="caution">
    <text evidence="2">The sequence shown here is derived from an EMBL/GenBank/DDBJ whole genome shotgun (WGS) entry which is preliminary data.</text>
</comment>
<gene>
    <name evidence="2" type="ORF">BSU04_44040</name>
</gene>
<sequence length="59" mass="6269">MRAADSTLGLVAVVLGLLPVRYEFRCTAKTTGLPRGRSNDGAEHKSQTTNAPQTAGQRV</sequence>
<accession>A0A226WMP0</accession>
<feature type="compositionally biased region" description="Basic and acidic residues" evidence="1">
    <location>
        <begin position="37"/>
        <end position="46"/>
    </location>
</feature>
<evidence type="ECO:0000313" key="2">
    <source>
        <dbReference type="EMBL" id="OXC72027.1"/>
    </source>
</evidence>
<dbReference type="EMBL" id="MTHB01000287">
    <property type="protein sequence ID" value="OXC72027.1"/>
    <property type="molecule type" value="Genomic_DNA"/>
</dbReference>
<dbReference type="Proteomes" id="UP000214720">
    <property type="component" value="Unassembled WGS sequence"/>
</dbReference>
<evidence type="ECO:0000256" key="1">
    <source>
        <dbReference type="SAM" id="MobiDB-lite"/>
    </source>
</evidence>
<proteinExistence type="predicted"/>
<organism evidence="2 3">
    <name type="scientific">Caballeronia sordidicola</name>
    <name type="common">Burkholderia sordidicola</name>
    <dbReference type="NCBI Taxonomy" id="196367"/>
    <lineage>
        <taxon>Bacteria</taxon>
        <taxon>Pseudomonadati</taxon>
        <taxon>Pseudomonadota</taxon>
        <taxon>Betaproteobacteria</taxon>
        <taxon>Burkholderiales</taxon>
        <taxon>Burkholderiaceae</taxon>
        <taxon>Caballeronia</taxon>
    </lineage>
</organism>
<feature type="compositionally biased region" description="Polar residues" evidence="1">
    <location>
        <begin position="47"/>
        <end position="59"/>
    </location>
</feature>
<feature type="region of interest" description="Disordered" evidence="1">
    <location>
        <begin position="29"/>
        <end position="59"/>
    </location>
</feature>